<evidence type="ECO:0000256" key="4">
    <source>
        <dbReference type="ARBA" id="ARBA00022692"/>
    </source>
</evidence>
<evidence type="ECO:0000256" key="5">
    <source>
        <dbReference type="ARBA" id="ARBA00022989"/>
    </source>
</evidence>
<dbReference type="Gene3D" id="3.40.50.720">
    <property type="entry name" value="NAD(P)-binding Rossmann-like Domain"/>
    <property type="match status" value="1"/>
</dbReference>
<dbReference type="GO" id="GO:0016020">
    <property type="term" value="C:membrane"/>
    <property type="evidence" value="ECO:0007669"/>
    <property type="project" value="UniProtKB-SubCell"/>
</dbReference>
<feature type="transmembrane region" description="Helical" evidence="7">
    <location>
        <begin position="72"/>
        <end position="90"/>
    </location>
</feature>
<reference evidence="9 10" key="1">
    <citation type="submission" date="2012-02" db="EMBL/GenBank/DDBJ databases">
        <title>Whole genome shotgun sequence of Mobilicoccus pelagius NBRC 104925.</title>
        <authorList>
            <person name="Yoshida Y."/>
            <person name="Hosoyama A."/>
            <person name="Tsuchikane K."/>
            <person name="Katsumata H."/>
            <person name="Yamazaki S."/>
            <person name="Fujita N."/>
        </authorList>
    </citation>
    <scope>NUCLEOTIDE SEQUENCE [LARGE SCALE GENOMIC DNA]</scope>
    <source>
        <strain evidence="9 10">NBRC 104925</strain>
    </source>
</reference>
<evidence type="ECO:0000256" key="1">
    <source>
        <dbReference type="ARBA" id="ARBA00004141"/>
    </source>
</evidence>
<feature type="transmembrane region" description="Helical" evidence="7">
    <location>
        <begin position="277"/>
        <end position="297"/>
    </location>
</feature>
<gene>
    <name evidence="9" type="ORF">MOPEL_078_00550</name>
</gene>
<accession>H5USF8</accession>
<name>H5USF8_9MICO</name>
<dbReference type="InterPro" id="IPR003362">
    <property type="entry name" value="Bact_transf"/>
</dbReference>
<organism evidence="9 10">
    <name type="scientific">Mobilicoccus pelagius NBRC 104925</name>
    <dbReference type="NCBI Taxonomy" id="1089455"/>
    <lineage>
        <taxon>Bacteria</taxon>
        <taxon>Bacillati</taxon>
        <taxon>Actinomycetota</taxon>
        <taxon>Actinomycetes</taxon>
        <taxon>Micrococcales</taxon>
        <taxon>Dermatophilaceae</taxon>
        <taxon>Mobilicoccus</taxon>
    </lineage>
</organism>
<comment type="caution">
    <text evidence="9">The sequence shown here is derived from an EMBL/GenBank/DDBJ whole genome shotgun (WGS) entry which is preliminary data.</text>
</comment>
<evidence type="ECO:0000313" key="10">
    <source>
        <dbReference type="Proteomes" id="UP000004367"/>
    </source>
</evidence>
<dbReference type="InterPro" id="IPR017475">
    <property type="entry name" value="EPS_sugar_tfrase"/>
</dbReference>
<proteinExistence type="inferred from homology"/>
<evidence type="ECO:0000256" key="7">
    <source>
        <dbReference type="SAM" id="Phobius"/>
    </source>
</evidence>
<keyword evidence="3 9" id="KW-0808">Transferase</keyword>
<dbReference type="RefSeq" id="WP_009482564.1">
    <property type="nucleotide sequence ID" value="NZ_BAFE01000056.1"/>
</dbReference>
<dbReference type="PANTHER" id="PTHR30576:SF10">
    <property type="entry name" value="SLL5057 PROTEIN"/>
    <property type="match status" value="1"/>
</dbReference>
<feature type="transmembrane region" description="Helical" evidence="7">
    <location>
        <begin position="33"/>
        <end position="51"/>
    </location>
</feature>
<comment type="subcellular location">
    <subcellularLocation>
        <location evidence="1">Membrane</location>
        <topology evidence="1">Multi-pass membrane protein</topology>
    </subcellularLocation>
</comment>
<dbReference type="EMBL" id="BAFE01000056">
    <property type="protein sequence ID" value="GAB48666.1"/>
    <property type="molecule type" value="Genomic_DNA"/>
</dbReference>
<dbReference type="Pfam" id="PF02397">
    <property type="entry name" value="Bac_transf"/>
    <property type="match status" value="1"/>
</dbReference>
<dbReference type="eggNOG" id="COG2148">
    <property type="taxonomic scope" value="Bacteria"/>
</dbReference>
<feature type="transmembrane region" description="Helical" evidence="7">
    <location>
        <begin position="96"/>
        <end position="114"/>
    </location>
</feature>
<evidence type="ECO:0000256" key="3">
    <source>
        <dbReference type="ARBA" id="ARBA00022679"/>
    </source>
</evidence>
<evidence type="ECO:0000256" key="6">
    <source>
        <dbReference type="ARBA" id="ARBA00023136"/>
    </source>
</evidence>
<comment type="similarity">
    <text evidence="2">Belongs to the bacterial sugar transferase family.</text>
</comment>
<dbReference type="AlphaFoldDB" id="H5USF8"/>
<keyword evidence="10" id="KW-1185">Reference proteome</keyword>
<evidence type="ECO:0000256" key="2">
    <source>
        <dbReference type="ARBA" id="ARBA00006464"/>
    </source>
</evidence>
<feature type="domain" description="Bacterial sugar transferase" evidence="8">
    <location>
        <begin position="271"/>
        <end position="458"/>
    </location>
</feature>
<protein>
    <submittedName>
        <fullName evidence="9">Putative glycosyltransferase</fullName>
    </submittedName>
</protein>
<keyword evidence="5 7" id="KW-1133">Transmembrane helix</keyword>
<dbReference type="STRING" id="1089455.MOPEL_078_00550"/>
<dbReference type="NCBIfam" id="TIGR03025">
    <property type="entry name" value="EPS_sugtrans"/>
    <property type="match status" value="1"/>
</dbReference>
<keyword evidence="4 7" id="KW-0812">Transmembrane</keyword>
<dbReference type="PANTHER" id="PTHR30576">
    <property type="entry name" value="COLANIC BIOSYNTHESIS UDP-GLUCOSE LIPID CARRIER TRANSFERASE"/>
    <property type="match status" value="1"/>
</dbReference>
<evidence type="ECO:0000259" key="8">
    <source>
        <dbReference type="Pfam" id="PF02397"/>
    </source>
</evidence>
<dbReference type="Proteomes" id="UP000004367">
    <property type="component" value="Unassembled WGS sequence"/>
</dbReference>
<keyword evidence="6 7" id="KW-0472">Membrane</keyword>
<dbReference type="GO" id="GO:0016780">
    <property type="term" value="F:phosphotransferase activity, for other substituted phosphate groups"/>
    <property type="evidence" value="ECO:0007669"/>
    <property type="project" value="TreeGrafter"/>
</dbReference>
<dbReference type="Pfam" id="PF13727">
    <property type="entry name" value="CoA_binding_3"/>
    <property type="match status" value="1"/>
</dbReference>
<evidence type="ECO:0000313" key="9">
    <source>
        <dbReference type="EMBL" id="GAB48666.1"/>
    </source>
</evidence>
<sequence>MAQYVRRLLLADFLLGVLASALAAGARFLFDPPVPMELLSLVLPFAWVLAVSLGDGYEGRFVGQSGPEEYRAVWRGVLYLFAGLSIVSFTGELRLSRAYVLIALVVLATGGFVVRKVMRTALARCRARGSSVQRTLLVGRADSVAALAASMAADSSLGLRPVAACAVDLDGRPLEPEAILAGVPVVGTPREAVSAVDLVGIDTVAVASHPDLAGAALRRLTWALEERGVDLVVSPGLLDVAGPRMSIRPSTDLSLLHVERPAALGRSVLAKAIVDRVVAALLLLVFSPVFLVVALLVKLDDRGPVFYRQERVGVRGELFGMVKFRSMRVGADAMIAALQAESDGDGVLFKMREDPRITRVGMVLRRYSIDELPQLVNVVRGEMSLVGPRPPLPREVLEYESDAIRRLHVRPGMTGLWQVSGRSDLSWEDSLRLDLRYVDNWSLVTDLQILLRTVRAVLGHRGAY</sequence>